<keyword evidence="6" id="KW-0539">Nucleus</keyword>
<evidence type="ECO:0000256" key="3">
    <source>
        <dbReference type="ARBA" id="ARBA00022884"/>
    </source>
</evidence>
<feature type="compositionally biased region" description="Low complexity" evidence="12">
    <location>
        <begin position="824"/>
        <end position="835"/>
    </location>
</feature>
<protein>
    <recommendedName>
        <fullName evidence="8">Splicing factor 45</fullName>
    </recommendedName>
    <alternativeName>
        <fullName evidence="10">45 kDa-splicing factor</fullName>
    </alternativeName>
    <alternativeName>
        <fullName evidence="9">RNA-binding motif protein 17</fullName>
    </alternativeName>
</protein>
<feature type="region of interest" description="Disordered" evidence="12">
    <location>
        <begin position="947"/>
        <end position="971"/>
    </location>
</feature>
<dbReference type="GO" id="GO:0000380">
    <property type="term" value="P:alternative mRNA splicing, via spliceosome"/>
    <property type="evidence" value="ECO:0007669"/>
    <property type="project" value="TreeGrafter"/>
</dbReference>
<feature type="region of interest" description="Disordered" evidence="12">
    <location>
        <begin position="373"/>
        <end position="517"/>
    </location>
</feature>
<evidence type="ECO:0000256" key="1">
    <source>
        <dbReference type="ARBA" id="ARBA00004123"/>
    </source>
</evidence>
<dbReference type="PANTHER" id="PTHR13288:SF8">
    <property type="entry name" value="SPLICING FACTOR 45"/>
    <property type="match status" value="1"/>
</dbReference>
<dbReference type="GO" id="GO:0045292">
    <property type="term" value="P:mRNA cis splicing, via spliceosome"/>
    <property type="evidence" value="ECO:0007669"/>
    <property type="project" value="InterPro"/>
</dbReference>
<dbReference type="SMART" id="SM00443">
    <property type="entry name" value="G_patch"/>
    <property type="match status" value="1"/>
</dbReference>
<evidence type="ECO:0000256" key="2">
    <source>
        <dbReference type="ARBA" id="ARBA00022664"/>
    </source>
</evidence>
<feature type="compositionally biased region" description="Pro residues" evidence="12">
    <location>
        <begin position="651"/>
        <end position="663"/>
    </location>
</feature>
<comment type="subcellular location">
    <subcellularLocation>
        <location evidence="1">Nucleus</location>
    </subcellularLocation>
</comment>
<evidence type="ECO:0000256" key="7">
    <source>
        <dbReference type="ARBA" id="ARBA00065586"/>
    </source>
</evidence>
<dbReference type="PANTHER" id="PTHR13288">
    <property type="entry name" value="SPLICING FACTOR 45 SPF45"/>
    <property type="match status" value="1"/>
</dbReference>
<dbReference type="SUPFAM" id="SSF54928">
    <property type="entry name" value="RNA-binding domain, RBD"/>
    <property type="match status" value="1"/>
</dbReference>
<dbReference type="EMBL" id="OB660628">
    <property type="protein sequence ID" value="CAD7225665.1"/>
    <property type="molecule type" value="Genomic_DNA"/>
</dbReference>
<keyword evidence="4 11" id="KW-0175">Coiled coil</keyword>
<feature type="region of interest" description="Disordered" evidence="12">
    <location>
        <begin position="1116"/>
        <end position="1189"/>
    </location>
</feature>
<dbReference type="InterPro" id="IPR000467">
    <property type="entry name" value="G_patch_dom"/>
</dbReference>
<feature type="region of interest" description="Disordered" evidence="12">
    <location>
        <begin position="1237"/>
        <end position="1287"/>
    </location>
</feature>
<evidence type="ECO:0000256" key="12">
    <source>
        <dbReference type="SAM" id="MobiDB-lite"/>
    </source>
</evidence>
<dbReference type="FunFam" id="3.30.70.330:FF:000079">
    <property type="entry name" value="Putative splicing factor 45"/>
    <property type="match status" value="1"/>
</dbReference>
<feature type="region of interest" description="Disordered" evidence="12">
    <location>
        <begin position="637"/>
        <end position="838"/>
    </location>
</feature>
<dbReference type="InterPro" id="IPR035979">
    <property type="entry name" value="RBD_domain_sf"/>
</dbReference>
<sequence length="1401" mass="150218">MAAANPYRTLLNLSSSPSHSKRGGGDGLPFEPMSKQSSSTVKTNPNVKVEFTRNELLQLLSYMEGELQSRDIVIATMKLERVKDLVLTAQRGQQGEKQQRASCAVSSLIRDAAANGVAPVAEEAALKEVYNNQVEKLEALVEEQKKAIERLTQLLGNAGHMNSMVVSELEDEKTKHEEDTAVGDDVAYALENERSRLMGDLESERKYNKGMDREVKRLAETLEKERARQKQIVLYLLAERRQLILKWMEERKRSEELSQILLEEKGRVDSMAEGLEEESQRALKMEAELERMVASGDQEKVTLQLQLEGQIKRIAELEKELDKARTEKESLHKQLNEAHKVAMFQQSVAASVATSSVTSTTSGMLTATATMRPAGSLSTAGPPPPPQRSPLTTVTSTSPRATPHPTSSATLPANSSRAGSATQAAASQRNINTLPGSNPPKKTSSSPGLPPAAAVVSSALGPMPFHSTSPSVNNRLASAGQAGRSLSLQSSMGVTPPTVQQVPGQKQGLTSTGREQRLKSAVPHSPLVRPVRNAVYTAAPILTESPRGGSASAHGAHLTGAPAVPLNTSSLTPSAATGGGVHHVDGGVSAGKPVQLSSRVLASSSPGTKVIPSTGPPSSLGAGAAPNKVAFHVAATNPSGPRKPIPIGRGVPPPVPPNKPVVPPKKEGLGGSTGVPQSSPQPKVASAATLGANQTEMTVERGKPFSIEVPCNPKGSGSPQPQSVKVGITISKDKIRISKNSNETSSSSTTTAINSSAATSPQQVPDRPSSLSLPSPPEDKGEEETESTSPPRLSPSPPPLPPTSVVVPAPRLKRNKKHHLVVVSNSSPPSSSPDSPLHEFVFGSVLQDFHSILSSMGPDHDLDDDDETRDALSSSKETPTALDETATGELIRSPRRSSPSPSRRPMSPGSPDLSSSPCASRLSPASRLFHAASSSSATTVTRISSMSASTGLGGSKTHWSSTTSAVRESKKSKIRDAAVVQLLFDAMALYDDDLDVPQKKTEVAGWSKGIPNLFKQQMQLKKAGMTAPSRNKERSKASVAPVINLKTREQMPATDVVPKISLGLGLGIGDLRASNTYSQLLYADLDIKDEYDPMRPNDYEKVARLIRARLELEREMAEREREKERQERERKRAERRERESGFSRRRRSSGSSDSEEEEEKRKRVKVSGAAIAPPPSLQESSKPSSPPAVSFTAGGLAFAQKIMAKYGYKEGQGLGKHETGISTALKVEKIGRKEGRIVDASKEEAEAERDLMPPPPLPFAVPGPPAAVKEEEKDLMPPPALPPPSSLLKVETSEKDVAEMMKNPSKVVLLKNMVGPGEVDDDLQGEVQEECNVKYGDVQKVIIFEIPKAVPEEAVRIFVEFKRLESAIKATVDLNGRFFGGRQVKAMFYDQNKMAQLKLND</sequence>
<feature type="compositionally biased region" description="Pro residues" evidence="12">
    <location>
        <begin position="792"/>
        <end position="802"/>
    </location>
</feature>
<comment type="subunit">
    <text evidence="7">Binds SXL. Associates with the spliceosome. Interacts with SF3B1, SF1 and U2AF2.</text>
</comment>
<feature type="compositionally biased region" description="Low complexity" evidence="12">
    <location>
        <begin position="738"/>
        <end position="760"/>
    </location>
</feature>
<dbReference type="InterPro" id="IPR019131">
    <property type="entry name" value="Cortactin-binding_p2_N"/>
</dbReference>
<evidence type="ECO:0000256" key="9">
    <source>
        <dbReference type="ARBA" id="ARBA00075691"/>
    </source>
</evidence>
<reference evidence="13" key="1">
    <citation type="submission" date="2020-11" db="EMBL/GenBank/DDBJ databases">
        <authorList>
            <person name="Tran Van P."/>
        </authorList>
    </citation>
    <scope>NUCLEOTIDE SEQUENCE</scope>
</reference>
<evidence type="ECO:0000313" key="13">
    <source>
        <dbReference type="EMBL" id="CAD7225665.1"/>
    </source>
</evidence>
<feature type="region of interest" description="Disordered" evidence="12">
    <location>
        <begin position="1"/>
        <end position="44"/>
    </location>
</feature>
<evidence type="ECO:0000256" key="6">
    <source>
        <dbReference type="ARBA" id="ARBA00023242"/>
    </source>
</evidence>
<feature type="compositionally biased region" description="Basic residues" evidence="12">
    <location>
        <begin position="811"/>
        <end position="820"/>
    </location>
</feature>
<keyword evidence="2" id="KW-0507">mRNA processing</keyword>
<evidence type="ECO:0000256" key="11">
    <source>
        <dbReference type="SAM" id="Coils"/>
    </source>
</evidence>
<feature type="compositionally biased region" description="Polar residues" evidence="12">
    <location>
        <begin position="466"/>
        <end position="476"/>
    </location>
</feature>
<proteinExistence type="predicted"/>
<accession>A0A7R8W649</accession>
<dbReference type="PROSITE" id="PS50102">
    <property type="entry name" value="RRM"/>
    <property type="match status" value="1"/>
</dbReference>
<dbReference type="InterPro" id="IPR000504">
    <property type="entry name" value="RRM_dom"/>
</dbReference>
<evidence type="ECO:0000256" key="5">
    <source>
        <dbReference type="ARBA" id="ARBA00023187"/>
    </source>
</evidence>
<feature type="region of interest" description="Disordered" evidence="12">
    <location>
        <begin position="853"/>
        <end position="921"/>
    </location>
</feature>
<feature type="coiled-coil region" evidence="11">
    <location>
        <begin position="272"/>
        <end position="341"/>
    </location>
</feature>
<feature type="compositionally biased region" description="Pro residues" evidence="12">
    <location>
        <begin position="1252"/>
        <end position="1265"/>
    </location>
</feature>
<feature type="coiled-coil region" evidence="11">
    <location>
        <begin position="120"/>
        <end position="157"/>
    </location>
</feature>
<dbReference type="OrthoDB" id="5411533at2759"/>
<dbReference type="InterPro" id="IPR034653">
    <property type="entry name" value="SPF45_RRM"/>
</dbReference>
<dbReference type="SMART" id="SM00361">
    <property type="entry name" value="RRM_1"/>
    <property type="match status" value="1"/>
</dbReference>
<organism evidence="13">
    <name type="scientific">Cyprideis torosa</name>
    <dbReference type="NCBI Taxonomy" id="163714"/>
    <lineage>
        <taxon>Eukaryota</taxon>
        <taxon>Metazoa</taxon>
        <taxon>Ecdysozoa</taxon>
        <taxon>Arthropoda</taxon>
        <taxon>Crustacea</taxon>
        <taxon>Oligostraca</taxon>
        <taxon>Ostracoda</taxon>
        <taxon>Podocopa</taxon>
        <taxon>Podocopida</taxon>
        <taxon>Cytherocopina</taxon>
        <taxon>Cytheroidea</taxon>
        <taxon>Cytherideidae</taxon>
        <taxon>Cyprideis</taxon>
    </lineage>
</organism>
<feature type="compositionally biased region" description="Polar residues" evidence="12">
    <location>
        <begin position="484"/>
        <end position="513"/>
    </location>
</feature>
<dbReference type="GO" id="GO:0071011">
    <property type="term" value="C:precatalytic spliceosome"/>
    <property type="evidence" value="ECO:0007669"/>
    <property type="project" value="TreeGrafter"/>
</dbReference>
<dbReference type="InterPro" id="IPR003954">
    <property type="entry name" value="RRM_euk-type"/>
</dbReference>
<keyword evidence="3" id="KW-0694">RNA-binding</keyword>
<dbReference type="PROSITE" id="PS50174">
    <property type="entry name" value="G_PATCH"/>
    <property type="match status" value="1"/>
</dbReference>
<feature type="compositionally biased region" description="Pro residues" evidence="12">
    <location>
        <begin position="1276"/>
        <end position="1285"/>
    </location>
</feature>
<dbReference type="GO" id="GO:0003723">
    <property type="term" value="F:RNA binding"/>
    <property type="evidence" value="ECO:0007669"/>
    <property type="project" value="UniProtKB-UniRule"/>
</dbReference>
<gene>
    <name evidence="13" type="ORF">CTOB1V02_LOCUS3598</name>
</gene>
<dbReference type="InterPro" id="IPR012677">
    <property type="entry name" value="Nucleotide-bd_a/b_plait_sf"/>
</dbReference>
<feature type="compositionally biased region" description="Polar residues" evidence="12">
    <location>
        <begin position="389"/>
        <end position="447"/>
    </location>
</feature>
<keyword evidence="5" id="KW-0508">mRNA splicing</keyword>
<dbReference type="Pfam" id="PF09727">
    <property type="entry name" value="CortBP2"/>
    <property type="match status" value="1"/>
</dbReference>
<evidence type="ECO:0000256" key="8">
    <source>
        <dbReference type="ARBA" id="ARBA00074919"/>
    </source>
</evidence>
<evidence type="ECO:0000256" key="4">
    <source>
        <dbReference type="ARBA" id="ARBA00023054"/>
    </source>
</evidence>
<dbReference type="Gene3D" id="3.30.70.330">
    <property type="match status" value="1"/>
</dbReference>
<feature type="compositionally biased region" description="Polar residues" evidence="12">
    <location>
        <begin position="34"/>
        <end position="44"/>
    </location>
</feature>
<feature type="compositionally biased region" description="Basic and acidic residues" evidence="12">
    <location>
        <begin position="1237"/>
        <end position="1251"/>
    </location>
</feature>
<feature type="compositionally biased region" description="Polar residues" evidence="12">
    <location>
        <begin position="957"/>
        <end position="966"/>
    </location>
</feature>
<feature type="compositionally biased region" description="Basic and acidic residues" evidence="12">
    <location>
        <begin position="1116"/>
        <end position="1142"/>
    </location>
</feature>
<feature type="compositionally biased region" description="Low complexity" evidence="12">
    <location>
        <begin position="896"/>
        <end position="911"/>
    </location>
</feature>
<name>A0A7R8W649_9CRUS</name>
<dbReference type="InterPro" id="IPR040052">
    <property type="entry name" value="RBM17"/>
</dbReference>
<evidence type="ECO:0000256" key="10">
    <source>
        <dbReference type="ARBA" id="ARBA00079492"/>
    </source>
</evidence>
<dbReference type="Pfam" id="PF01585">
    <property type="entry name" value="G-patch"/>
    <property type="match status" value="1"/>
</dbReference>
<dbReference type="CDD" id="cd12647">
    <property type="entry name" value="RRM_UHM_SPF45"/>
    <property type="match status" value="1"/>
</dbReference>